<dbReference type="Proteomes" id="UP001431235">
    <property type="component" value="Unassembled WGS sequence"/>
</dbReference>
<evidence type="ECO:0000313" key="2">
    <source>
        <dbReference type="EMBL" id="MCL7714260.1"/>
    </source>
</evidence>
<name>A0ABT0SGY6_9GAMM</name>
<reference evidence="2 3" key="1">
    <citation type="submission" date="2021-08" db="EMBL/GenBank/DDBJ databases">
        <title>Novel members of of the genus Stenotrophomonas from differernt environment.</title>
        <authorList>
            <person name="Deng Y."/>
        </authorList>
    </citation>
    <scope>NUCLEOTIDE SEQUENCE [LARGE SCALE GENOMIC DNA]</scope>
    <source>
        <strain evidence="2 3">CPCC 101365</strain>
    </source>
</reference>
<keyword evidence="3" id="KW-1185">Reference proteome</keyword>
<evidence type="ECO:0000256" key="1">
    <source>
        <dbReference type="SAM" id="MobiDB-lite"/>
    </source>
</evidence>
<accession>A0ABT0SGY6</accession>
<dbReference type="EMBL" id="JAIKTS010000001">
    <property type="protein sequence ID" value="MCL7714260.1"/>
    <property type="molecule type" value="Genomic_DNA"/>
</dbReference>
<organism evidence="2 3">
    <name type="scientific">Stenotrophomonas mori</name>
    <dbReference type="NCBI Taxonomy" id="2871096"/>
    <lineage>
        <taxon>Bacteria</taxon>
        <taxon>Pseudomonadati</taxon>
        <taxon>Pseudomonadota</taxon>
        <taxon>Gammaproteobacteria</taxon>
        <taxon>Lysobacterales</taxon>
        <taxon>Lysobacteraceae</taxon>
        <taxon>Stenotrophomonas</taxon>
    </lineage>
</organism>
<comment type="caution">
    <text evidence="2">The sequence shown here is derived from an EMBL/GenBank/DDBJ whole genome shotgun (WGS) entry which is preliminary data.</text>
</comment>
<dbReference type="RefSeq" id="WP_250062928.1">
    <property type="nucleotide sequence ID" value="NZ_JAIKTS010000001.1"/>
</dbReference>
<evidence type="ECO:0000313" key="3">
    <source>
        <dbReference type="Proteomes" id="UP001431235"/>
    </source>
</evidence>
<sequence length="118" mass="12797">MHPLSVSALQLLRLVAADDLDAALEAGLMAYVPRPGDEALDPHHPDLPQRLLQAQQRLQQAWAARARHQARTARLARRAAEREARRAPPPLPDRRPALPAAAAAILARAQARAGKPSP</sequence>
<gene>
    <name evidence="2" type="ORF">K5L01_06295</name>
</gene>
<feature type="compositionally biased region" description="Basic and acidic residues" evidence="1">
    <location>
        <begin position="78"/>
        <end position="96"/>
    </location>
</feature>
<proteinExistence type="predicted"/>
<feature type="region of interest" description="Disordered" evidence="1">
    <location>
        <begin position="77"/>
        <end position="99"/>
    </location>
</feature>
<protein>
    <submittedName>
        <fullName evidence="2">Uncharacterized protein</fullName>
    </submittedName>
</protein>